<dbReference type="eggNOG" id="COG1196">
    <property type="taxonomic scope" value="Bacteria"/>
</dbReference>
<dbReference type="STRING" id="1195236.CTER_3088"/>
<dbReference type="PATRIC" id="fig|1195236.3.peg.3312"/>
<protein>
    <submittedName>
        <fullName evidence="3">Flagellar hook-length control protein FliK</fullName>
    </submittedName>
</protein>
<reference evidence="3 4" key="1">
    <citation type="journal article" date="2013" name="Genome Announc.">
        <title>Draft Genome Sequence of the Cellulolytic, Mesophilic, Anaerobic Bacterium Clostridium termitidis Strain CT1112 (DSM 5398).</title>
        <authorList>
            <person name="Lal S."/>
            <person name="Ramachandran U."/>
            <person name="Zhang X."/>
            <person name="Munir R."/>
            <person name="Sparling R."/>
            <person name="Levin D.B."/>
        </authorList>
    </citation>
    <scope>NUCLEOTIDE SEQUENCE [LARGE SCALE GENOMIC DNA]</scope>
    <source>
        <strain evidence="3 4">CT1112</strain>
    </source>
</reference>
<proteinExistence type="predicted"/>
<accession>S0FRJ3</accession>
<keyword evidence="4" id="KW-1185">Reference proteome</keyword>
<keyword evidence="3" id="KW-0966">Cell projection</keyword>
<dbReference type="Proteomes" id="UP000014155">
    <property type="component" value="Unassembled WGS sequence"/>
</dbReference>
<gene>
    <name evidence="3" type="ORF">CTER_3088</name>
</gene>
<evidence type="ECO:0000259" key="2">
    <source>
        <dbReference type="Pfam" id="PF02120"/>
    </source>
</evidence>
<keyword evidence="3" id="KW-0282">Flagellum</keyword>
<keyword evidence="3" id="KW-0969">Cilium</keyword>
<evidence type="ECO:0000313" key="3">
    <source>
        <dbReference type="EMBL" id="EMS71118.1"/>
    </source>
</evidence>
<sequence>MRIDSFTSAAANTTYNGSDIMGKLKPGDNVRVQILENSGSELTLKFSDGTVVSGAAAAPVEAAEGEFVNLTFKGFVDGRPAFDVAEKATQPQTDKAFENIRNVLTALKLPLTEQNLQIAQALTQQNLPITEENMAKMTGLLKANAGLKPNEAAFLTASKLSEDTNNIDKLQSLLAGRLKLSNDISELAKLVDSRIKGSTDLPADASALNRLVQKIAASLAEKGELTAKAGEEIKNQAVQNNGTPAAAGQDQAKASANPAENGRVPDVSANTRPAVGTAGQEAAGEAVVNNKTNSGETGQTAKPAQSGAEGAGKAVNDQVSSPVKANTSEIDTAPKPGNLPAETGDKADIARNPAQTENSGLNSTAEKLLNMLKGETPSGKSELTLLNAFNKELTALMNSGKLSGEELAAAKQLAGEERVFAAAVKTLESLFVRIDETSQNIDPVRLYKEMDAALQTLKSTLQLLPQGMREAAGTIVNNLESNVNFINQLNNYSSYVQLPLSIFNQNTTGELYMLKKGSRSKKLDPSNMTVLISLDSNNIGRIDTLLSVDRKNISTNFRLENSEVFPVLKEHHKQLYNSLLEKGFRLVDFTYRLMDEPINIVNFEAEAKKEFIKSSNNIDISI</sequence>
<feature type="compositionally biased region" description="Low complexity" evidence="1">
    <location>
        <begin position="245"/>
        <end position="256"/>
    </location>
</feature>
<dbReference type="EMBL" id="AORV01000043">
    <property type="protein sequence ID" value="EMS71118.1"/>
    <property type="molecule type" value="Genomic_DNA"/>
</dbReference>
<evidence type="ECO:0000256" key="1">
    <source>
        <dbReference type="SAM" id="MobiDB-lite"/>
    </source>
</evidence>
<dbReference type="Pfam" id="PF02120">
    <property type="entry name" value="Flg_hook"/>
    <property type="match status" value="1"/>
</dbReference>
<feature type="domain" description="Flagellar hook-length control protein-like C-terminal" evidence="2">
    <location>
        <begin position="521"/>
        <end position="595"/>
    </location>
</feature>
<dbReference type="RefSeq" id="WP_004627151.1">
    <property type="nucleotide sequence ID" value="NZ_AORV01000043.1"/>
</dbReference>
<feature type="region of interest" description="Disordered" evidence="1">
    <location>
        <begin position="241"/>
        <end position="346"/>
    </location>
</feature>
<dbReference type="InterPro" id="IPR046207">
    <property type="entry name" value="DUF6240"/>
</dbReference>
<organism evidence="3 4">
    <name type="scientific">Ruminiclostridium cellobioparum subsp. termitidis CT1112</name>
    <dbReference type="NCBI Taxonomy" id="1195236"/>
    <lineage>
        <taxon>Bacteria</taxon>
        <taxon>Bacillati</taxon>
        <taxon>Bacillota</taxon>
        <taxon>Clostridia</taxon>
        <taxon>Eubacteriales</taxon>
        <taxon>Oscillospiraceae</taxon>
        <taxon>Ruminiclostridium</taxon>
    </lineage>
</organism>
<dbReference type="InterPro" id="IPR021136">
    <property type="entry name" value="Flagellar_hook_control-like_C"/>
</dbReference>
<dbReference type="Pfam" id="PF19753">
    <property type="entry name" value="DUF6240"/>
    <property type="match status" value="1"/>
</dbReference>
<comment type="caution">
    <text evidence="3">The sequence shown here is derived from an EMBL/GenBank/DDBJ whole genome shotgun (WGS) entry which is preliminary data.</text>
</comment>
<evidence type="ECO:0000313" key="4">
    <source>
        <dbReference type="Proteomes" id="UP000014155"/>
    </source>
</evidence>
<feature type="compositionally biased region" description="Polar residues" evidence="1">
    <location>
        <begin position="317"/>
        <end position="330"/>
    </location>
</feature>
<name>S0FRJ3_RUMCE</name>
<feature type="compositionally biased region" description="Polar residues" evidence="1">
    <location>
        <begin position="289"/>
        <end position="303"/>
    </location>
</feature>
<dbReference type="AlphaFoldDB" id="S0FRJ3"/>